<protein>
    <submittedName>
        <fullName evidence="2">Uncharacterized protein</fullName>
    </submittedName>
</protein>
<name>A0A699ZWY8_HAELA</name>
<feature type="region of interest" description="Disordered" evidence="1">
    <location>
        <begin position="95"/>
        <end position="115"/>
    </location>
</feature>
<dbReference type="Proteomes" id="UP000485058">
    <property type="component" value="Unassembled WGS sequence"/>
</dbReference>
<evidence type="ECO:0000313" key="3">
    <source>
        <dbReference type="Proteomes" id="UP000485058"/>
    </source>
</evidence>
<keyword evidence="3" id="KW-1185">Reference proteome</keyword>
<evidence type="ECO:0000313" key="2">
    <source>
        <dbReference type="EMBL" id="GFH27203.1"/>
    </source>
</evidence>
<evidence type="ECO:0000256" key="1">
    <source>
        <dbReference type="SAM" id="MobiDB-lite"/>
    </source>
</evidence>
<accession>A0A699ZWY8</accession>
<gene>
    <name evidence="2" type="ORF">HaLaN_25490</name>
</gene>
<dbReference type="EMBL" id="BLLF01003390">
    <property type="protein sequence ID" value="GFH27203.1"/>
    <property type="molecule type" value="Genomic_DNA"/>
</dbReference>
<comment type="caution">
    <text evidence="2">The sequence shown here is derived from an EMBL/GenBank/DDBJ whole genome shotgun (WGS) entry which is preliminary data.</text>
</comment>
<feature type="non-terminal residue" evidence="2">
    <location>
        <position position="240"/>
    </location>
</feature>
<dbReference type="AlphaFoldDB" id="A0A699ZWY8"/>
<reference evidence="2 3" key="1">
    <citation type="submission" date="2020-02" db="EMBL/GenBank/DDBJ databases">
        <title>Draft genome sequence of Haematococcus lacustris strain NIES-144.</title>
        <authorList>
            <person name="Morimoto D."/>
            <person name="Nakagawa S."/>
            <person name="Yoshida T."/>
            <person name="Sawayama S."/>
        </authorList>
    </citation>
    <scope>NUCLEOTIDE SEQUENCE [LARGE SCALE GENOMIC DNA]</scope>
    <source>
        <strain evidence="2 3">NIES-144</strain>
    </source>
</reference>
<feature type="non-terminal residue" evidence="2">
    <location>
        <position position="1"/>
    </location>
</feature>
<organism evidence="2 3">
    <name type="scientific">Haematococcus lacustris</name>
    <name type="common">Green alga</name>
    <name type="synonym">Haematococcus pluvialis</name>
    <dbReference type="NCBI Taxonomy" id="44745"/>
    <lineage>
        <taxon>Eukaryota</taxon>
        <taxon>Viridiplantae</taxon>
        <taxon>Chlorophyta</taxon>
        <taxon>core chlorophytes</taxon>
        <taxon>Chlorophyceae</taxon>
        <taxon>CS clade</taxon>
        <taxon>Chlamydomonadales</taxon>
        <taxon>Haematococcaceae</taxon>
        <taxon>Haematococcus</taxon>
    </lineage>
</organism>
<proteinExistence type="predicted"/>
<sequence>MGAGLDGNYLKRCHAEGALAPEVVRLDSVCWLGMDARWPAVAPGDYLLAWRVQFMRRPSFELTADLQLEGIRGPGEEVTSTLPTLSMKEIDRQVARPGRSAGQEVDFDPDSMISDNDYDDDDEDGDYDMATCMLDGKQPSVEPPLPASSPAQGLPLLRHFVLNELESIASAARPGGWAWLEVGRLHVPPGQSYALCARLWNISNAWKSGMMFDVVELKRVQGLEGKAAQGPGGELGLLAG</sequence>